<dbReference type="PROSITE" id="PS00198">
    <property type="entry name" value="4FE4S_FER_1"/>
    <property type="match status" value="1"/>
</dbReference>
<organism evidence="6">
    <name type="scientific">candidate division WOR-3 bacterium</name>
    <dbReference type="NCBI Taxonomy" id="2052148"/>
    <lineage>
        <taxon>Bacteria</taxon>
        <taxon>Bacteria division WOR-3</taxon>
    </lineage>
</organism>
<protein>
    <submittedName>
        <fullName evidence="6">4Fe-4S dicluster domain-containing protein</fullName>
    </submittedName>
</protein>
<dbReference type="Gene3D" id="3.30.70.20">
    <property type="match status" value="3"/>
</dbReference>
<comment type="caution">
    <text evidence="6">The sequence shown here is derived from an EMBL/GenBank/DDBJ whole genome shotgun (WGS) entry which is preliminary data.</text>
</comment>
<proteinExistence type="predicted"/>
<dbReference type="PANTHER" id="PTHR43687:SF1">
    <property type="entry name" value="FERREDOXIN III"/>
    <property type="match status" value="1"/>
</dbReference>
<sequence length="244" mass="26457">MKEIKISHSSDRLTCIIQCQGRKELAKERFEYLGPPDCWLNFLLFGGTRDCPYGCLGYGNCAAVCPNKAIKIEDQFPVIDSNRCDGCGICIKECPKGILKLIPCSQLVYPACSLVLNKKVEICKAGCNGCGICIESCPLRAIAIKGNSIEIDFERCNSCGICVHKCSQNVFVDRARARPYAVISLKCNGCGECLKVCQFGAIKGELNKRHIVDNKKCIGCGKCFEVCKIGAITMAGALGYADAA</sequence>
<dbReference type="SUPFAM" id="SSF54862">
    <property type="entry name" value="4Fe-4S ferredoxins"/>
    <property type="match status" value="2"/>
</dbReference>
<feature type="domain" description="4Fe-4S ferredoxin-type" evidence="5">
    <location>
        <begin position="208"/>
        <end position="237"/>
    </location>
</feature>
<evidence type="ECO:0000256" key="1">
    <source>
        <dbReference type="ARBA" id="ARBA00022485"/>
    </source>
</evidence>
<feature type="domain" description="4Fe-4S ferredoxin-type" evidence="5">
    <location>
        <begin position="178"/>
        <end position="207"/>
    </location>
</feature>
<gene>
    <name evidence="6" type="ORF">ENV60_09105</name>
</gene>
<evidence type="ECO:0000313" key="6">
    <source>
        <dbReference type="EMBL" id="HGV98434.1"/>
    </source>
</evidence>
<accession>A0A7C4XC00</accession>
<dbReference type="Pfam" id="PF13187">
    <property type="entry name" value="Fer4_9"/>
    <property type="match status" value="1"/>
</dbReference>
<keyword evidence="2" id="KW-0479">Metal-binding</keyword>
<evidence type="ECO:0000256" key="3">
    <source>
        <dbReference type="ARBA" id="ARBA00023004"/>
    </source>
</evidence>
<dbReference type="PANTHER" id="PTHR43687">
    <property type="entry name" value="ADENYLYLSULFATE REDUCTASE, BETA SUBUNIT"/>
    <property type="match status" value="1"/>
</dbReference>
<reference evidence="6" key="1">
    <citation type="journal article" date="2020" name="mSystems">
        <title>Genome- and Community-Level Interaction Insights into Carbon Utilization and Element Cycling Functions of Hydrothermarchaeota in Hydrothermal Sediment.</title>
        <authorList>
            <person name="Zhou Z."/>
            <person name="Liu Y."/>
            <person name="Xu W."/>
            <person name="Pan J."/>
            <person name="Luo Z.H."/>
            <person name="Li M."/>
        </authorList>
    </citation>
    <scope>NUCLEOTIDE SEQUENCE [LARGE SCALE GENOMIC DNA]</scope>
    <source>
        <strain evidence="6">SpSt-774</strain>
    </source>
</reference>
<dbReference type="InterPro" id="IPR017900">
    <property type="entry name" value="4Fe4S_Fe_S_CS"/>
</dbReference>
<dbReference type="AlphaFoldDB" id="A0A7C4XC00"/>
<feature type="domain" description="4Fe-4S ferredoxin-type" evidence="5">
    <location>
        <begin position="118"/>
        <end position="147"/>
    </location>
</feature>
<dbReference type="GO" id="GO:0051539">
    <property type="term" value="F:4 iron, 4 sulfur cluster binding"/>
    <property type="evidence" value="ECO:0007669"/>
    <property type="project" value="UniProtKB-KW"/>
</dbReference>
<keyword evidence="4" id="KW-0411">Iron-sulfur</keyword>
<dbReference type="CDD" id="cd10549">
    <property type="entry name" value="MtMvhB_like"/>
    <property type="match status" value="1"/>
</dbReference>
<evidence type="ECO:0000256" key="4">
    <source>
        <dbReference type="ARBA" id="ARBA00023014"/>
    </source>
</evidence>
<evidence type="ECO:0000256" key="2">
    <source>
        <dbReference type="ARBA" id="ARBA00022723"/>
    </source>
</evidence>
<dbReference type="Pfam" id="PF14697">
    <property type="entry name" value="Fer4_21"/>
    <property type="match status" value="1"/>
</dbReference>
<dbReference type="Pfam" id="PF12837">
    <property type="entry name" value="Fer4_6"/>
    <property type="match status" value="1"/>
</dbReference>
<feature type="domain" description="4Fe-4S ferredoxin-type" evidence="5">
    <location>
        <begin position="75"/>
        <end position="104"/>
    </location>
</feature>
<evidence type="ECO:0000259" key="5">
    <source>
        <dbReference type="PROSITE" id="PS51379"/>
    </source>
</evidence>
<dbReference type="InterPro" id="IPR050572">
    <property type="entry name" value="Fe-S_Ferredoxin"/>
</dbReference>
<feature type="domain" description="4Fe-4S ferredoxin-type" evidence="5">
    <location>
        <begin position="148"/>
        <end position="176"/>
    </location>
</feature>
<dbReference type="GO" id="GO:0046872">
    <property type="term" value="F:metal ion binding"/>
    <property type="evidence" value="ECO:0007669"/>
    <property type="project" value="UniProtKB-KW"/>
</dbReference>
<keyword evidence="3" id="KW-0408">Iron</keyword>
<keyword evidence="1" id="KW-0004">4Fe-4S</keyword>
<dbReference type="EMBL" id="DTGZ01000171">
    <property type="protein sequence ID" value="HGV98434.1"/>
    <property type="molecule type" value="Genomic_DNA"/>
</dbReference>
<name>A0A7C4XC00_UNCW3</name>
<feature type="domain" description="4Fe-4S ferredoxin-type" evidence="5">
    <location>
        <begin position="45"/>
        <end position="74"/>
    </location>
</feature>
<dbReference type="InterPro" id="IPR017896">
    <property type="entry name" value="4Fe4S_Fe-S-bd"/>
</dbReference>
<dbReference type="PROSITE" id="PS51379">
    <property type="entry name" value="4FE4S_FER_2"/>
    <property type="match status" value="6"/>
</dbReference>